<dbReference type="SUPFAM" id="SSF53850">
    <property type="entry name" value="Periplasmic binding protein-like II"/>
    <property type="match status" value="1"/>
</dbReference>
<evidence type="ECO:0000313" key="7">
    <source>
        <dbReference type="Proteomes" id="UP000706580"/>
    </source>
</evidence>
<evidence type="ECO:0000256" key="4">
    <source>
        <dbReference type="ARBA" id="ARBA00023163"/>
    </source>
</evidence>
<proteinExistence type="inferred from homology"/>
<protein>
    <submittedName>
        <fullName evidence="6">LysR family transcriptional regulator</fullName>
    </submittedName>
</protein>
<dbReference type="Pfam" id="PF03466">
    <property type="entry name" value="LysR_substrate"/>
    <property type="match status" value="1"/>
</dbReference>
<evidence type="ECO:0000256" key="3">
    <source>
        <dbReference type="ARBA" id="ARBA00023125"/>
    </source>
</evidence>
<dbReference type="Pfam" id="PF00126">
    <property type="entry name" value="HTH_1"/>
    <property type="match status" value="1"/>
</dbReference>
<reference evidence="6 7" key="1">
    <citation type="submission" date="2020-11" db="EMBL/GenBank/DDBJ databases">
        <title>Draft Genome of Enterobacter sp. strain EMC7.</title>
        <authorList>
            <person name="Barman P."/>
            <person name="Sinha S."/>
            <person name="Sen S."/>
            <person name="Chakraborty R."/>
        </authorList>
    </citation>
    <scope>NUCLEOTIDE SEQUENCE [LARGE SCALE GENOMIC DNA]</scope>
    <source>
        <strain evidence="6 7">EMC7</strain>
    </source>
</reference>
<feature type="domain" description="HTH lysR-type" evidence="5">
    <location>
        <begin position="7"/>
        <end position="64"/>
    </location>
</feature>
<keyword evidence="3" id="KW-0238">DNA-binding</keyword>
<comment type="similarity">
    <text evidence="1">Belongs to the LysR transcriptional regulatory family.</text>
</comment>
<accession>A0ABS7RWM5</accession>
<dbReference type="RefSeq" id="WP_223074800.1">
    <property type="nucleotide sequence ID" value="NZ_JADMNK010000006.1"/>
</dbReference>
<evidence type="ECO:0000259" key="5">
    <source>
        <dbReference type="PROSITE" id="PS50931"/>
    </source>
</evidence>
<keyword evidence="7" id="KW-1185">Reference proteome</keyword>
<dbReference type="Gene3D" id="3.40.190.290">
    <property type="match status" value="1"/>
</dbReference>
<dbReference type="InterPro" id="IPR036388">
    <property type="entry name" value="WH-like_DNA-bd_sf"/>
</dbReference>
<name>A0ABS7RWM5_9ENTR</name>
<keyword evidence="4" id="KW-0804">Transcription</keyword>
<dbReference type="PANTHER" id="PTHR30537:SF5">
    <property type="entry name" value="HTH-TYPE TRANSCRIPTIONAL ACTIVATOR TTDR-RELATED"/>
    <property type="match status" value="1"/>
</dbReference>
<dbReference type="InterPro" id="IPR058163">
    <property type="entry name" value="LysR-type_TF_proteobact-type"/>
</dbReference>
<comment type="caution">
    <text evidence="6">The sequence shown here is derived from an EMBL/GenBank/DDBJ whole genome shotgun (WGS) entry which is preliminary data.</text>
</comment>
<dbReference type="CDD" id="cd08422">
    <property type="entry name" value="PBP2_CrgA_like"/>
    <property type="match status" value="1"/>
</dbReference>
<dbReference type="InterPro" id="IPR000847">
    <property type="entry name" value="LysR_HTH_N"/>
</dbReference>
<dbReference type="InterPro" id="IPR005119">
    <property type="entry name" value="LysR_subst-bd"/>
</dbReference>
<keyword evidence="2" id="KW-0805">Transcription regulation</keyword>
<dbReference type="InterPro" id="IPR036390">
    <property type="entry name" value="WH_DNA-bd_sf"/>
</dbReference>
<gene>
    <name evidence="6" type="ORF">ITX56_13005</name>
</gene>
<dbReference type="PROSITE" id="PS50931">
    <property type="entry name" value="HTH_LYSR"/>
    <property type="match status" value="1"/>
</dbReference>
<evidence type="ECO:0000256" key="2">
    <source>
        <dbReference type="ARBA" id="ARBA00023015"/>
    </source>
</evidence>
<dbReference type="PANTHER" id="PTHR30537">
    <property type="entry name" value="HTH-TYPE TRANSCRIPTIONAL REGULATOR"/>
    <property type="match status" value="1"/>
</dbReference>
<dbReference type="SUPFAM" id="SSF46785">
    <property type="entry name" value="Winged helix' DNA-binding domain"/>
    <property type="match status" value="1"/>
</dbReference>
<dbReference type="EMBL" id="JADMNK010000006">
    <property type="protein sequence ID" value="MBZ0058711.1"/>
    <property type="molecule type" value="Genomic_DNA"/>
</dbReference>
<organism evidence="6 7">
    <name type="scientific">Leclercia barmai</name>
    <dbReference type="NCBI Taxonomy" id="2785629"/>
    <lineage>
        <taxon>Bacteria</taxon>
        <taxon>Pseudomonadati</taxon>
        <taxon>Pseudomonadota</taxon>
        <taxon>Gammaproteobacteria</taxon>
        <taxon>Enterobacterales</taxon>
        <taxon>Enterobacteriaceae</taxon>
        <taxon>Leclercia</taxon>
    </lineage>
</organism>
<evidence type="ECO:0000313" key="6">
    <source>
        <dbReference type="EMBL" id="MBZ0058711.1"/>
    </source>
</evidence>
<dbReference type="Gene3D" id="1.10.10.10">
    <property type="entry name" value="Winged helix-like DNA-binding domain superfamily/Winged helix DNA-binding domain"/>
    <property type="match status" value="1"/>
</dbReference>
<sequence length="314" mass="35601">MRDTANISIRWLLIFKEVYESLNFSVVARREGMAASQVSRVIHQLEDALGQQLFYRNTRAIIPTENGHLFIRYARLMLGNLEDARRELDERKQEPSGLLRINAPVFFGQRHIAPGLAGLAERYPRLSIELTLTDDYIDPHRDAADLIFRIGMLTDSSFHARVFGPQFYHLAAAPAYLRKYGAPEAPDDITRHKCLVYRGSSGPNRWLLREPGGEWVHYPVSPLLSSNNAETLLTSALGGMGMVLFPDWLIGDRFRSGELVKLLPGHEAAINTEPQNISAIYPNARHPPLNVRAVIDYYVEFFGTPLYWQSAVKK</sequence>
<evidence type="ECO:0000256" key="1">
    <source>
        <dbReference type="ARBA" id="ARBA00009437"/>
    </source>
</evidence>
<dbReference type="Proteomes" id="UP000706580">
    <property type="component" value="Unassembled WGS sequence"/>
</dbReference>